<dbReference type="Proteomes" id="UP000050956">
    <property type="component" value="Unassembled WGS sequence"/>
</dbReference>
<proteinExistence type="predicted"/>
<evidence type="ECO:0000313" key="2">
    <source>
        <dbReference type="Proteomes" id="UP000050956"/>
    </source>
</evidence>
<dbReference type="EMBL" id="LDJM01000012">
    <property type="protein sequence ID" value="KRG78150.1"/>
    <property type="molecule type" value="Genomic_DNA"/>
</dbReference>
<comment type="caution">
    <text evidence="1">The sequence shown here is derived from an EMBL/GenBank/DDBJ whole genome shotgun (WGS) entry which is preliminary data.</text>
</comment>
<name>A0A0R0D916_9GAMM</name>
<reference evidence="1 2" key="1">
    <citation type="submission" date="2015-05" db="EMBL/GenBank/DDBJ databases">
        <title>Genome sequencing and analysis of members of genus Stenotrophomonas.</title>
        <authorList>
            <person name="Patil P.P."/>
            <person name="Midha S."/>
            <person name="Patil P.B."/>
        </authorList>
    </citation>
    <scope>NUCLEOTIDE SEQUENCE [LARGE SCALE GENOMIC DNA]</scope>
    <source>
        <strain evidence="1 2">DSM 24757</strain>
    </source>
</reference>
<dbReference type="STRING" id="336566.ABB30_05390"/>
<dbReference type="PATRIC" id="fig|336566.3.peg.417"/>
<dbReference type="AlphaFoldDB" id="A0A0R0D916"/>
<evidence type="ECO:0008006" key="3">
    <source>
        <dbReference type="Google" id="ProtNLM"/>
    </source>
</evidence>
<gene>
    <name evidence="1" type="ORF">ABB30_05390</name>
</gene>
<accession>A0A0R0D916</accession>
<organism evidence="1 2">
    <name type="scientific">Stenotrophomonas ginsengisoli</name>
    <dbReference type="NCBI Taxonomy" id="336566"/>
    <lineage>
        <taxon>Bacteria</taxon>
        <taxon>Pseudomonadati</taxon>
        <taxon>Pseudomonadota</taxon>
        <taxon>Gammaproteobacteria</taxon>
        <taxon>Lysobacterales</taxon>
        <taxon>Lysobacteraceae</taxon>
        <taxon>Stenotrophomonas</taxon>
    </lineage>
</organism>
<evidence type="ECO:0000313" key="1">
    <source>
        <dbReference type="EMBL" id="KRG78150.1"/>
    </source>
</evidence>
<protein>
    <recommendedName>
        <fullName evidence="3">Toxin CptA</fullName>
    </recommendedName>
</protein>
<sequence>MLLGLLAMLSLVLSDLPRPWLNRAVCLPGLLAVLQALRWQRQPARHFIFDRSNGRACIDGQWQQRLRISQRCGLLVLHWRRPTGRGWLQCVLLPAWLPGPVLSELRQWPQSVSPFHKRGRSGTIA</sequence>
<keyword evidence="2" id="KW-1185">Reference proteome</keyword>